<dbReference type="InterPro" id="IPR027417">
    <property type="entry name" value="P-loop_NTPase"/>
</dbReference>
<keyword evidence="4 7" id="KW-0812">Transmembrane</keyword>
<sequence>MGLTDYLHLFRRRWPVIVAAVVLCVVAAAGYARSQPTTYSASSSVYVSMATGTSVNDSYQGGLAAQQRVRSYIDLATSVTVAQYVKDQLGLPDSVNDLRGRITAAAPPATTIIIVSVTDDTADGARILADEVVSQLRALISRLESIQADAAPAARAVVIDKAQTPTQANGPQTTRMLALGVIAGLLLGLGGALAWDRLDKRLRTSNDLEAILPVPILGIIDDGRPGAAGETRRLRTRLTADPERTSVLFTALSPRSEPEVALGLARSLADTGARVVLVDADTSGRGSSRRIPVGAAPGLAELLRNSSSTAEAVVLWPEVGISVLPLGVVDLRTPDLLASERFAEIMSKLRTEYDHIIVEAAPVTAAADAIALARRCDATVGVVELGRTTSAQVRGALATFGADDPRLAGVVVFSRPGGGLQRLLRRTPTPGKAVSR</sequence>
<feature type="domain" description="Polysaccharide chain length determinant N-terminal" evidence="8">
    <location>
        <begin position="3"/>
        <end position="87"/>
    </location>
</feature>
<evidence type="ECO:0000313" key="9">
    <source>
        <dbReference type="EMBL" id="SUD49132.1"/>
    </source>
</evidence>
<dbReference type="SUPFAM" id="SSF52540">
    <property type="entry name" value="P-loop containing nucleoside triphosphate hydrolases"/>
    <property type="match status" value="1"/>
</dbReference>
<keyword evidence="9" id="KW-0418">Kinase</keyword>
<dbReference type="RefSeq" id="WP_039813269.1">
    <property type="nucleotide sequence ID" value="NZ_UGRY01000006.1"/>
</dbReference>
<keyword evidence="3" id="KW-1003">Cell membrane</keyword>
<dbReference type="EC" id="2.7.10.-" evidence="9"/>
<dbReference type="PANTHER" id="PTHR32309">
    <property type="entry name" value="TYROSINE-PROTEIN KINASE"/>
    <property type="match status" value="1"/>
</dbReference>
<feature type="transmembrane region" description="Helical" evidence="7">
    <location>
        <begin position="176"/>
        <end position="195"/>
    </location>
</feature>
<dbReference type="EMBL" id="UGRY01000006">
    <property type="protein sequence ID" value="SUD49132.1"/>
    <property type="molecule type" value="Genomic_DNA"/>
</dbReference>
<evidence type="ECO:0000259" key="8">
    <source>
        <dbReference type="Pfam" id="PF02706"/>
    </source>
</evidence>
<keyword evidence="6 7" id="KW-0472">Membrane</keyword>
<protein>
    <submittedName>
        <fullName evidence="9">Tyrosine-protein kinase ptk</fullName>
        <ecNumber evidence="9">2.7.10.-</ecNumber>
    </submittedName>
</protein>
<keyword evidence="5 7" id="KW-1133">Transmembrane helix</keyword>
<dbReference type="AlphaFoldDB" id="A0A379JKK8"/>
<gene>
    <name evidence="9" type="primary">ptk</name>
    <name evidence="9" type="ORF">NCTC1934_06483</name>
</gene>
<organism evidence="9 10">
    <name type="scientific">Nocardia otitidiscaviarum</name>
    <dbReference type="NCBI Taxonomy" id="1823"/>
    <lineage>
        <taxon>Bacteria</taxon>
        <taxon>Bacillati</taxon>
        <taxon>Actinomycetota</taxon>
        <taxon>Actinomycetes</taxon>
        <taxon>Mycobacteriales</taxon>
        <taxon>Nocardiaceae</taxon>
        <taxon>Nocardia</taxon>
    </lineage>
</organism>
<keyword evidence="10" id="KW-1185">Reference proteome</keyword>
<dbReference type="InterPro" id="IPR050445">
    <property type="entry name" value="Bact_polysacc_biosynth/exp"/>
</dbReference>
<comment type="similarity">
    <text evidence="2">Belongs to the CpsC/CapA family.</text>
</comment>
<keyword evidence="9" id="KW-0808">Transferase</keyword>
<dbReference type="Gene3D" id="3.40.50.300">
    <property type="entry name" value="P-loop containing nucleotide triphosphate hydrolases"/>
    <property type="match status" value="1"/>
</dbReference>
<dbReference type="Proteomes" id="UP000255467">
    <property type="component" value="Unassembled WGS sequence"/>
</dbReference>
<dbReference type="InterPro" id="IPR003856">
    <property type="entry name" value="LPS_length_determ_N"/>
</dbReference>
<dbReference type="STRING" id="1406858.GCA_000710895_02691"/>
<dbReference type="GO" id="GO:0005886">
    <property type="term" value="C:plasma membrane"/>
    <property type="evidence" value="ECO:0007669"/>
    <property type="project" value="UniProtKB-SubCell"/>
</dbReference>
<dbReference type="Pfam" id="PF02706">
    <property type="entry name" value="Wzz"/>
    <property type="match status" value="1"/>
</dbReference>
<evidence type="ECO:0000313" key="10">
    <source>
        <dbReference type="Proteomes" id="UP000255467"/>
    </source>
</evidence>
<evidence type="ECO:0000256" key="6">
    <source>
        <dbReference type="ARBA" id="ARBA00023136"/>
    </source>
</evidence>
<name>A0A379JKK8_9NOCA</name>
<evidence type="ECO:0000256" key="3">
    <source>
        <dbReference type="ARBA" id="ARBA00022475"/>
    </source>
</evidence>
<evidence type="ECO:0000256" key="1">
    <source>
        <dbReference type="ARBA" id="ARBA00004651"/>
    </source>
</evidence>
<proteinExistence type="inferred from homology"/>
<accession>A0A379JKK8</accession>
<dbReference type="GO" id="GO:0016301">
    <property type="term" value="F:kinase activity"/>
    <property type="evidence" value="ECO:0007669"/>
    <property type="project" value="UniProtKB-KW"/>
</dbReference>
<dbReference type="PANTHER" id="PTHR32309:SF13">
    <property type="entry name" value="FERRIC ENTEROBACTIN TRANSPORT PROTEIN FEPE"/>
    <property type="match status" value="1"/>
</dbReference>
<reference evidence="9 10" key="1">
    <citation type="submission" date="2018-06" db="EMBL/GenBank/DDBJ databases">
        <authorList>
            <consortium name="Pathogen Informatics"/>
            <person name="Doyle S."/>
        </authorList>
    </citation>
    <scope>NUCLEOTIDE SEQUENCE [LARGE SCALE GENOMIC DNA]</scope>
    <source>
        <strain evidence="9 10">NCTC1934</strain>
    </source>
</reference>
<evidence type="ECO:0000256" key="5">
    <source>
        <dbReference type="ARBA" id="ARBA00022989"/>
    </source>
</evidence>
<evidence type="ECO:0000256" key="4">
    <source>
        <dbReference type="ARBA" id="ARBA00022692"/>
    </source>
</evidence>
<comment type="subcellular location">
    <subcellularLocation>
        <location evidence="1">Cell membrane</location>
        <topology evidence="1">Multi-pass membrane protein</topology>
    </subcellularLocation>
</comment>
<evidence type="ECO:0000256" key="7">
    <source>
        <dbReference type="SAM" id="Phobius"/>
    </source>
</evidence>
<dbReference type="OrthoDB" id="9812433at2"/>
<evidence type="ECO:0000256" key="2">
    <source>
        <dbReference type="ARBA" id="ARBA00006683"/>
    </source>
</evidence>